<dbReference type="PROSITE" id="PS50110">
    <property type="entry name" value="RESPONSE_REGULATORY"/>
    <property type="match status" value="1"/>
</dbReference>
<evidence type="ECO:0000259" key="7">
    <source>
        <dbReference type="PROSITE" id="PS01124"/>
    </source>
</evidence>
<dbReference type="Pfam" id="PF00072">
    <property type="entry name" value="Response_reg"/>
    <property type="match status" value="1"/>
</dbReference>
<sequence length="489" mass="57363">MIHVVIVEDELLVRLGTKLCLDGYESRITVDAVFDTGEDAEDYFGSHTADVLVTDIRLPKMSGLELIRRIREEHMHMGLLVLSCYEDFSYAREAMELGVDKYLLKHELTGDDLPRAVLEVYENGKGFSARQEIKTHFPERDEGVAAYAGYRIGYLILRGEEDDRNADSRQVDFEVLSGIVQKLLNVGKLGECFLRHGEEVFLVFHREERISEEEFRGKLRLFFQRLERNLQNYFNKNTYLTLSEEFQSMKQIKEFFSETQSWSYVSFYYEESKLFETDLLKRRCLAVPELKIVQNDLFTEKWFEENKRKIRDFFFQARKNISDVTMLKGKVVKYFYGLEALYPDAEGGKLFRDYKELDAFDSSSCMEGWLLGLLEQMEGKLARQKNQIESIEQFVMQHYAEDMSLERMSSQFHMSMTYFCQYFKKKKGISFVPYVNSIRMERAKELLKDPEVSAEEAAEAVGIANTNYFIRLFKKTTGKTVGEYRKNIK</sequence>
<proteinExistence type="predicted"/>
<dbReference type="Gene3D" id="1.10.10.60">
    <property type="entry name" value="Homeodomain-like"/>
    <property type="match status" value="2"/>
</dbReference>
<dbReference type="Pfam" id="PF12833">
    <property type="entry name" value="HTH_18"/>
    <property type="match status" value="1"/>
</dbReference>
<dbReference type="InterPro" id="IPR001789">
    <property type="entry name" value="Sig_transdc_resp-reg_receiver"/>
</dbReference>
<feature type="domain" description="Response regulatory" evidence="8">
    <location>
        <begin position="3"/>
        <end position="120"/>
    </location>
</feature>
<dbReference type="InterPro" id="IPR011006">
    <property type="entry name" value="CheY-like_superfamily"/>
</dbReference>
<feature type="modified residue" description="4-aspartylphosphate" evidence="6">
    <location>
        <position position="55"/>
    </location>
</feature>
<keyword evidence="2" id="KW-0805">Transcription regulation</keyword>
<evidence type="ECO:0000313" key="10">
    <source>
        <dbReference type="Proteomes" id="UP000886886"/>
    </source>
</evidence>
<evidence type="ECO:0000256" key="4">
    <source>
        <dbReference type="ARBA" id="ARBA00023163"/>
    </source>
</evidence>
<dbReference type="EMBL" id="DVFT01000001">
    <property type="protein sequence ID" value="HIQ94936.1"/>
    <property type="molecule type" value="Genomic_DNA"/>
</dbReference>
<evidence type="ECO:0000313" key="9">
    <source>
        <dbReference type="EMBL" id="HIQ94936.1"/>
    </source>
</evidence>
<dbReference type="SMART" id="SM00448">
    <property type="entry name" value="REC"/>
    <property type="match status" value="1"/>
</dbReference>
<evidence type="ECO:0000256" key="6">
    <source>
        <dbReference type="PROSITE-ProRule" id="PRU00169"/>
    </source>
</evidence>
<dbReference type="GO" id="GO:0000160">
    <property type="term" value="P:phosphorelay signal transduction system"/>
    <property type="evidence" value="ECO:0007669"/>
    <property type="project" value="InterPro"/>
</dbReference>
<evidence type="ECO:0000259" key="8">
    <source>
        <dbReference type="PROSITE" id="PS50110"/>
    </source>
</evidence>
<dbReference type="AlphaFoldDB" id="A0A9D0ZSZ2"/>
<reference evidence="9" key="1">
    <citation type="submission" date="2020-10" db="EMBL/GenBank/DDBJ databases">
        <authorList>
            <person name="Gilroy R."/>
        </authorList>
    </citation>
    <scope>NUCLEOTIDE SEQUENCE</scope>
    <source>
        <strain evidence="9">ChiSjej3B21-11622</strain>
    </source>
</reference>
<evidence type="ECO:0000256" key="1">
    <source>
        <dbReference type="ARBA" id="ARBA00018672"/>
    </source>
</evidence>
<dbReference type="Gene3D" id="3.40.50.2300">
    <property type="match status" value="1"/>
</dbReference>
<name>A0A9D0ZSZ2_9FIRM</name>
<dbReference type="SUPFAM" id="SSF46689">
    <property type="entry name" value="Homeodomain-like"/>
    <property type="match status" value="2"/>
</dbReference>
<dbReference type="GO" id="GO:0043565">
    <property type="term" value="F:sequence-specific DNA binding"/>
    <property type="evidence" value="ECO:0007669"/>
    <property type="project" value="InterPro"/>
</dbReference>
<reference evidence="9" key="2">
    <citation type="journal article" date="2021" name="PeerJ">
        <title>Extensive microbial diversity within the chicken gut microbiome revealed by metagenomics and culture.</title>
        <authorList>
            <person name="Gilroy R."/>
            <person name="Ravi A."/>
            <person name="Getino M."/>
            <person name="Pursley I."/>
            <person name="Horton D.L."/>
            <person name="Alikhan N.F."/>
            <person name="Baker D."/>
            <person name="Gharbi K."/>
            <person name="Hall N."/>
            <person name="Watson M."/>
            <person name="Adriaenssens E.M."/>
            <person name="Foster-Nyarko E."/>
            <person name="Jarju S."/>
            <person name="Secka A."/>
            <person name="Antonio M."/>
            <person name="Oren A."/>
            <person name="Chaudhuri R.R."/>
            <person name="La Ragione R."/>
            <person name="Hildebrand F."/>
            <person name="Pallen M.J."/>
        </authorList>
    </citation>
    <scope>NUCLEOTIDE SEQUENCE</scope>
    <source>
        <strain evidence="9">ChiSjej3B21-11622</strain>
    </source>
</reference>
<protein>
    <recommendedName>
        <fullName evidence="1">Stage 0 sporulation protein A homolog</fullName>
    </recommendedName>
</protein>
<dbReference type="GO" id="GO:0003700">
    <property type="term" value="F:DNA-binding transcription factor activity"/>
    <property type="evidence" value="ECO:0007669"/>
    <property type="project" value="InterPro"/>
</dbReference>
<dbReference type="SUPFAM" id="SSF52172">
    <property type="entry name" value="CheY-like"/>
    <property type="match status" value="1"/>
</dbReference>
<dbReference type="PROSITE" id="PS01124">
    <property type="entry name" value="HTH_ARAC_FAMILY_2"/>
    <property type="match status" value="1"/>
</dbReference>
<accession>A0A9D0ZSZ2</accession>
<keyword evidence="6" id="KW-0597">Phosphoprotein</keyword>
<evidence type="ECO:0000256" key="3">
    <source>
        <dbReference type="ARBA" id="ARBA00023125"/>
    </source>
</evidence>
<dbReference type="SMART" id="SM00342">
    <property type="entry name" value="HTH_ARAC"/>
    <property type="match status" value="1"/>
</dbReference>
<feature type="domain" description="HTH araC/xylS-type" evidence="7">
    <location>
        <begin position="389"/>
        <end position="487"/>
    </location>
</feature>
<keyword evidence="3" id="KW-0238">DNA-binding</keyword>
<gene>
    <name evidence="9" type="ORF">IAB26_00045</name>
</gene>
<organism evidence="9 10">
    <name type="scientific">Candidatus Limivivens merdigallinarum</name>
    <dbReference type="NCBI Taxonomy" id="2840859"/>
    <lineage>
        <taxon>Bacteria</taxon>
        <taxon>Bacillati</taxon>
        <taxon>Bacillota</taxon>
        <taxon>Clostridia</taxon>
        <taxon>Lachnospirales</taxon>
        <taxon>Lachnospiraceae</taxon>
        <taxon>Lachnospiraceae incertae sedis</taxon>
        <taxon>Candidatus Limivivens</taxon>
    </lineage>
</organism>
<evidence type="ECO:0000256" key="2">
    <source>
        <dbReference type="ARBA" id="ARBA00023015"/>
    </source>
</evidence>
<dbReference type="PANTHER" id="PTHR43280:SF10">
    <property type="entry name" value="REGULATORY PROTEIN POCR"/>
    <property type="match status" value="1"/>
</dbReference>
<evidence type="ECO:0000256" key="5">
    <source>
        <dbReference type="ARBA" id="ARBA00024867"/>
    </source>
</evidence>
<dbReference type="Proteomes" id="UP000886886">
    <property type="component" value="Unassembled WGS sequence"/>
</dbReference>
<dbReference type="InterPro" id="IPR009057">
    <property type="entry name" value="Homeodomain-like_sf"/>
</dbReference>
<comment type="caution">
    <text evidence="9">The sequence shown here is derived from an EMBL/GenBank/DDBJ whole genome shotgun (WGS) entry which is preliminary data.</text>
</comment>
<dbReference type="PANTHER" id="PTHR43280">
    <property type="entry name" value="ARAC-FAMILY TRANSCRIPTIONAL REGULATOR"/>
    <property type="match status" value="1"/>
</dbReference>
<dbReference type="InterPro" id="IPR018060">
    <property type="entry name" value="HTH_AraC"/>
</dbReference>
<keyword evidence="4" id="KW-0804">Transcription</keyword>
<dbReference type="CDD" id="cd17536">
    <property type="entry name" value="REC_YesN-like"/>
    <property type="match status" value="1"/>
</dbReference>
<comment type="function">
    <text evidence="5">May play the central regulatory role in sporulation. It may be an element of the effector pathway responsible for the activation of sporulation genes in response to nutritional stress. Spo0A may act in concert with spo0H (a sigma factor) to control the expression of some genes that are critical to the sporulation process.</text>
</comment>